<comment type="subunit">
    <text evidence="2">Monomer.</text>
</comment>
<dbReference type="PANTHER" id="PTHR42801:SF23">
    <property type="entry name" value="PEROXIREDOXIN DOT5"/>
    <property type="match status" value="1"/>
</dbReference>
<dbReference type="InterPro" id="IPR050924">
    <property type="entry name" value="Peroxiredoxin_BCP/PrxQ"/>
</dbReference>
<evidence type="ECO:0000256" key="12">
    <source>
        <dbReference type="ARBA" id="ARBA00049091"/>
    </source>
</evidence>
<dbReference type="InterPro" id="IPR013766">
    <property type="entry name" value="Thioredoxin_domain"/>
</dbReference>
<evidence type="ECO:0000256" key="9">
    <source>
        <dbReference type="ARBA" id="ARBA00023284"/>
    </source>
</evidence>
<dbReference type="AlphaFoldDB" id="A0A370C621"/>
<evidence type="ECO:0000313" key="16">
    <source>
        <dbReference type="EMBL" id="RDH21142.1"/>
    </source>
</evidence>
<dbReference type="EC" id="1.11.1.24" evidence="3"/>
<proteinExistence type="inferred from homology"/>
<dbReference type="Gene3D" id="3.40.30.10">
    <property type="entry name" value="Glutaredoxin"/>
    <property type="match status" value="1"/>
</dbReference>
<reference evidence="16 17" key="1">
    <citation type="submission" date="2018-07" db="EMBL/GenBank/DDBJ databases">
        <title>Section-level genome sequencing of Aspergillus section Nigri to investigate inter- and intra-species variation.</title>
        <authorList>
            <consortium name="DOE Joint Genome Institute"/>
            <person name="Vesth T.C."/>
            <person name="Nybo J.L."/>
            <person name="Theobald S."/>
            <person name="Frisvad J.C."/>
            <person name="Larsen T.O."/>
            <person name="Nielsen K.F."/>
            <person name="Hoof J.B."/>
            <person name="Brandl J."/>
            <person name="Salamov A."/>
            <person name="Riley R."/>
            <person name="Gladden J.M."/>
            <person name="Phatale P."/>
            <person name="Nielsen M.T."/>
            <person name="Lyhne E.K."/>
            <person name="Kogle M.E."/>
            <person name="Strasser K."/>
            <person name="McDonnell E."/>
            <person name="Barry K."/>
            <person name="Clum A."/>
            <person name="Chen C."/>
            <person name="Nolan M."/>
            <person name="Sandor L."/>
            <person name="Kuo A."/>
            <person name="Lipzen A."/>
            <person name="Hainaut M."/>
            <person name="Drula E."/>
            <person name="Tsang A."/>
            <person name="Magnuson J.K."/>
            <person name="Henrissat B."/>
            <person name="Wiebenga A."/>
            <person name="Simmons B.A."/>
            <person name="Makela M.R."/>
            <person name="De vries R.P."/>
            <person name="Grigoriev I.V."/>
            <person name="Mortensen U.H."/>
            <person name="Baker S.E."/>
            <person name="Andersen M.R."/>
        </authorList>
    </citation>
    <scope>NUCLEOTIDE SEQUENCE [LARGE SCALE GENOMIC DNA]</scope>
    <source>
        <strain evidence="16 17">ATCC 13496</strain>
    </source>
</reference>
<dbReference type="GO" id="GO:0005634">
    <property type="term" value="C:nucleus"/>
    <property type="evidence" value="ECO:0007669"/>
    <property type="project" value="UniProtKB-SubCell"/>
</dbReference>
<dbReference type="FunFam" id="3.40.30.10:FF:000157">
    <property type="entry name" value="DOT5p Nuclear thiol peroxidase"/>
    <property type="match status" value="1"/>
</dbReference>
<accession>A0A370C621</accession>
<evidence type="ECO:0000256" key="1">
    <source>
        <dbReference type="ARBA" id="ARBA00004123"/>
    </source>
</evidence>
<dbReference type="SUPFAM" id="SSF52833">
    <property type="entry name" value="Thioredoxin-like"/>
    <property type="match status" value="1"/>
</dbReference>
<dbReference type="GO" id="GO:0005737">
    <property type="term" value="C:cytoplasm"/>
    <property type="evidence" value="ECO:0007669"/>
    <property type="project" value="TreeGrafter"/>
</dbReference>
<evidence type="ECO:0000313" key="17">
    <source>
        <dbReference type="Proteomes" id="UP000253845"/>
    </source>
</evidence>
<feature type="domain" description="Thioredoxin" evidence="15">
    <location>
        <begin position="44"/>
        <end position="196"/>
    </location>
</feature>
<feature type="compositionally biased region" description="Basic and acidic residues" evidence="14">
    <location>
        <begin position="194"/>
        <end position="205"/>
    </location>
</feature>
<evidence type="ECO:0000256" key="5">
    <source>
        <dbReference type="ARBA" id="ARBA00022862"/>
    </source>
</evidence>
<comment type="subcellular location">
    <subcellularLocation>
        <location evidence="1">Nucleus</location>
    </subcellularLocation>
</comment>
<comment type="catalytic activity">
    <reaction evidence="12">
        <text>a hydroperoxide + [thioredoxin]-dithiol = an alcohol + [thioredoxin]-disulfide + H2O</text>
        <dbReference type="Rhea" id="RHEA:62620"/>
        <dbReference type="Rhea" id="RHEA-COMP:10698"/>
        <dbReference type="Rhea" id="RHEA-COMP:10700"/>
        <dbReference type="ChEBI" id="CHEBI:15377"/>
        <dbReference type="ChEBI" id="CHEBI:29950"/>
        <dbReference type="ChEBI" id="CHEBI:30879"/>
        <dbReference type="ChEBI" id="CHEBI:35924"/>
        <dbReference type="ChEBI" id="CHEBI:50058"/>
        <dbReference type="EC" id="1.11.1.24"/>
    </reaction>
</comment>
<keyword evidence="7" id="KW-1015">Disulfide bond</keyword>
<keyword evidence="4" id="KW-0575">Peroxidase</keyword>
<dbReference type="PROSITE" id="PS51352">
    <property type="entry name" value="THIOREDOXIN_2"/>
    <property type="match status" value="1"/>
</dbReference>
<evidence type="ECO:0000256" key="2">
    <source>
        <dbReference type="ARBA" id="ARBA00011245"/>
    </source>
</evidence>
<keyword evidence="6" id="KW-0560">Oxidoreductase</keyword>
<dbReference type="PANTHER" id="PTHR42801">
    <property type="entry name" value="THIOREDOXIN-DEPENDENT PEROXIDE REDUCTASE"/>
    <property type="match status" value="1"/>
</dbReference>
<comment type="similarity">
    <text evidence="11">Belongs to the peroxiredoxin family. BCP/PrxQ subfamily.</text>
</comment>
<dbReference type="InterPro" id="IPR036249">
    <property type="entry name" value="Thioredoxin-like_sf"/>
</dbReference>
<dbReference type="InterPro" id="IPR000866">
    <property type="entry name" value="AhpC/TSA"/>
</dbReference>
<dbReference type="GO" id="GO:0008379">
    <property type="term" value="F:thioredoxin peroxidase activity"/>
    <property type="evidence" value="ECO:0007669"/>
    <property type="project" value="TreeGrafter"/>
</dbReference>
<evidence type="ECO:0000256" key="14">
    <source>
        <dbReference type="SAM" id="MobiDB-lite"/>
    </source>
</evidence>
<keyword evidence="8" id="KW-0539">Nucleus</keyword>
<evidence type="ECO:0000256" key="4">
    <source>
        <dbReference type="ARBA" id="ARBA00022559"/>
    </source>
</evidence>
<evidence type="ECO:0000256" key="7">
    <source>
        <dbReference type="ARBA" id="ARBA00023157"/>
    </source>
</evidence>
<dbReference type="EMBL" id="KZ851912">
    <property type="protein sequence ID" value="RDH21142.1"/>
    <property type="molecule type" value="Genomic_DNA"/>
</dbReference>
<keyword evidence="9" id="KW-0676">Redox-active center</keyword>
<feature type="region of interest" description="Disordered" evidence="14">
    <location>
        <begin position="1"/>
        <end position="49"/>
    </location>
</feature>
<dbReference type="GO" id="GO:0034599">
    <property type="term" value="P:cellular response to oxidative stress"/>
    <property type="evidence" value="ECO:0007669"/>
    <property type="project" value="UniProtKB-ARBA"/>
</dbReference>
<organism evidence="16 17">
    <name type="scientific">Aspergillus niger ATCC 13496</name>
    <dbReference type="NCBI Taxonomy" id="1353008"/>
    <lineage>
        <taxon>Eukaryota</taxon>
        <taxon>Fungi</taxon>
        <taxon>Dikarya</taxon>
        <taxon>Ascomycota</taxon>
        <taxon>Pezizomycotina</taxon>
        <taxon>Eurotiomycetes</taxon>
        <taxon>Eurotiomycetidae</taxon>
        <taxon>Eurotiales</taxon>
        <taxon>Aspergillaceae</taxon>
        <taxon>Aspergillus</taxon>
        <taxon>Aspergillus subgen. Circumdati</taxon>
    </lineage>
</organism>
<dbReference type="CDD" id="cd03017">
    <property type="entry name" value="PRX_BCP"/>
    <property type="match status" value="1"/>
</dbReference>
<evidence type="ECO:0000256" key="10">
    <source>
        <dbReference type="ARBA" id="ARBA00032824"/>
    </source>
</evidence>
<gene>
    <name evidence="16" type="ORF">M747DRAFT_295383</name>
</gene>
<sequence length="213" mass="22798">MVELRKRKAPAQAPAPERKVKKVQKSTISREPDVPKGSSNDKAPKVGDKLDLDNFGGDIETNDGQKTTLKDLVDASKAGVVLFTYPRASTPGCTKQACLFRDNYDSITESGLSIYGLSADSPKANTTFKAKQRLPYPLLCNPTATLIAALGLKKSPKGTIRGVFAIDKHGKVLIIQAGGPDATLDAARKLVAELKEQSSKDETRHASPPAKAE</sequence>
<protein>
    <recommendedName>
        <fullName evidence="3">thioredoxin-dependent peroxiredoxin</fullName>
        <ecNumber evidence="3">1.11.1.24</ecNumber>
    </recommendedName>
    <alternativeName>
        <fullName evidence="13">Nuclear thiol peroxidase</fullName>
    </alternativeName>
    <alternativeName>
        <fullName evidence="10">Thioredoxin peroxidase</fullName>
    </alternativeName>
</protein>
<dbReference type="Pfam" id="PF00578">
    <property type="entry name" value="AhpC-TSA"/>
    <property type="match status" value="1"/>
</dbReference>
<evidence type="ECO:0000256" key="3">
    <source>
        <dbReference type="ARBA" id="ARBA00013017"/>
    </source>
</evidence>
<dbReference type="GO" id="GO:0045454">
    <property type="term" value="P:cell redox homeostasis"/>
    <property type="evidence" value="ECO:0007669"/>
    <property type="project" value="TreeGrafter"/>
</dbReference>
<evidence type="ECO:0000259" key="15">
    <source>
        <dbReference type="PROSITE" id="PS51352"/>
    </source>
</evidence>
<evidence type="ECO:0000256" key="13">
    <source>
        <dbReference type="ARBA" id="ARBA00077538"/>
    </source>
</evidence>
<name>A0A370C621_ASPNG</name>
<feature type="region of interest" description="Disordered" evidence="14">
    <location>
        <begin position="194"/>
        <end position="213"/>
    </location>
</feature>
<keyword evidence="5" id="KW-0049">Antioxidant</keyword>
<evidence type="ECO:0000256" key="6">
    <source>
        <dbReference type="ARBA" id="ARBA00023002"/>
    </source>
</evidence>
<dbReference type="VEuPathDB" id="FungiDB:M747DRAFT_295383"/>
<evidence type="ECO:0000256" key="8">
    <source>
        <dbReference type="ARBA" id="ARBA00023242"/>
    </source>
</evidence>
<evidence type="ECO:0000256" key="11">
    <source>
        <dbReference type="ARBA" id="ARBA00038489"/>
    </source>
</evidence>
<dbReference type="Proteomes" id="UP000253845">
    <property type="component" value="Unassembled WGS sequence"/>
</dbReference>